<dbReference type="PANTHER" id="PTHR38813:SF1">
    <property type="entry name" value="TOXIN RELE1-RELATED"/>
    <property type="match status" value="1"/>
</dbReference>
<organism evidence="1 2">
    <name type="scientific">Candidatus Kaiserbacteria bacterium RIFCSPHIGHO2_02_FULL_59_21</name>
    <dbReference type="NCBI Taxonomy" id="1798500"/>
    <lineage>
        <taxon>Bacteria</taxon>
        <taxon>Candidatus Kaiseribacteriota</taxon>
    </lineage>
</organism>
<proteinExistence type="predicted"/>
<dbReference type="AlphaFoldDB" id="A0A1F6E0I7"/>
<dbReference type="EMBL" id="MFLN01000022">
    <property type="protein sequence ID" value="OGG67214.1"/>
    <property type="molecule type" value="Genomic_DNA"/>
</dbReference>
<dbReference type="Proteomes" id="UP000178572">
    <property type="component" value="Unassembled WGS sequence"/>
</dbReference>
<reference evidence="1 2" key="1">
    <citation type="journal article" date="2016" name="Nat. Commun.">
        <title>Thousands of microbial genomes shed light on interconnected biogeochemical processes in an aquifer system.</title>
        <authorList>
            <person name="Anantharaman K."/>
            <person name="Brown C.T."/>
            <person name="Hug L.A."/>
            <person name="Sharon I."/>
            <person name="Castelle C.J."/>
            <person name="Probst A.J."/>
            <person name="Thomas B.C."/>
            <person name="Singh A."/>
            <person name="Wilkins M.J."/>
            <person name="Karaoz U."/>
            <person name="Brodie E.L."/>
            <person name="Williams K.H."/>
            <person name="Hubbard S.S."/>
            <person name="Banfield J.F."/>
        </authorList>
    </citation>
    <scope>NUCLEOTIDE SEQUENCE [LARGE SCALE GENOMIC DNA]</scope>
</reference>
<dbReference type="SUPFAM" id="SSF143011">
    <property type="entry name" value="RelE-like"/>
    <property type="match status" value="1"/>
</dbReference>
<evidence type="ECO:0000313" key="2">
    <source>
        <dbReference type="Proteomes" id="UP000178572"/>
    </source>
</evidence>
<protein>
    <submittedName>
        <fullName evidence="1">Addiction module toxin RelE</fullName>
    </submittedName>
</protein>
<dbReference type="PANTHER" id="PTHR38813">
    <property type="match status" value="1"/>
</dbReference>
<name>A0A1F6E0I7_9BACT</name>
<gene>
    <name evidence="1" type="ORF">A3C21_02585</name>
</gene>
<dbReference type="STRING" id="1798500.A3C21_02585"/>
<dbReference type="InterPro" id="IPR052747">
    <property type="entry name" value="TA_system_RelE_toxin"/>
</dbReference>
<evidence type="ECO:0000313" key="1">
    <source>
        <dbReference type="EMBL" id="OGG67214.1"/>
    </source>
</evidence>
<dbReference type="Gene3D" id="3.30.2310.20">
    <property type="entry name" value="RelE-like"/>
    <property type="match status" value="1"/>
</dbReference>
<dbReference type="InterPro" id="IPR035093">
    <property type="entry name" value="RelE/ParE_toxin_dom_sf"/>
</dbReference>
<sequence length="90" mass="10776">MLVLNLENRARHFLNKLPPKQFGQVDRKITELQEIPFPHDTKRIKGMDWYRVDVGEYRIIFNVRDGVLNVPLIGKRNGDEVYKQLKRLMR</sequence>
<accession>A0A1F6E0I7</accession>
<comment type="caution">
    <text evidence="1">The sequence shown here is derived from an EMBL/GenBank/DDBJ whole genome shotgun (WGS) entry which is preliminary data.</text>
</comment>